<keyword evidence="3" id="KW-1185">Reference proteome</keyword>
<reference evidence="2 3" key="1">
    <citation type="submission" date="2017-06" db="EMBL/GenBank/DDBJ databases">
        <title>Comparative genomic analysis of Ambrosia Fusariam Clade fungi.</title>
        <authorList>
            <person name="Stajich J.E."/>
            <person name="Carrillo J."/>
            <person name="Kijimoto T."/>
            <person name="Eskalen A."/>
            <person name="O'Donnell K."/>
            <person name="Kasson M."/>
        </authorList>
    </citation>
    <scope>NUCLEOTIDE SEQUENCE [LARGE SCALE GENOMIC DNA]</scope>
    <source>
        <strain evidence="2">UCR3666</strain>
    </source>
</reference>
<evidence type="ECO:0000313" key="2">
    <source>
        <dbReference type="EMBL" id="RMJ11807.1"/>
    </source>
</evidence>
<accession>A0A3M2S2P3</accession>
<feature type="compositionally biased region" description="Low complexity" evidence="1">
    <location>
        <begin position="8"/>
        <end position="19"/>
    </location>
</feature>
<name>A0A3M2S2P3_9HYPO</name>
<sequence>MGKSKDQSNNPSNPGSNDSAFPTGPTAGPARQPSPATATGTSGPLPTSSKLASSPDEMKFRRLLSRYQRYRDGSAGSTAVAMDMLLGELGGFETAKAFFEWTKVYYKTTTYFNFDEFAAMSTFEFKAHLAAANWISGGEALSLVNSRLSCNNLKHGTNYIPLGRFQGFLLSLHTDSMVMIPREADSASLDAHDLTAINSNNILGAQYDSVHGSDKQTLVFAQLGRVMSTLIDDENLDASLTGRHWGDTGFVLALGILESGSAGDFYLICNLTRQDDEELSDEDIDSDPGLLKLCGEEPSFTVAQVEGQGLELLKDTWENACDEKARIQLKVLSTSRPEIVETGYVRLEGRDGRGLVALI</sequence>
<gene>
    <name evidence="2" type="ORF">CDV36_008550</name>
</gene>
<dbReference type="AlphaFoldDB" id="A0A3M2S2P3"/>
<proteinExistence type="predicted"/>
<dbReference type="OrthoDB" id="5079795at2759"/>
<comment type="caution">
    <text evidence="2">The sequence shown here is derived from an EMBL/GenBank/DDBJ whole genome shotgun (WGS) entry which is preliminary data.</text>
</comment>
<feature type="compositionally biased region" description="Polar residues" evidence="1">
    <location>
        <begin position="34"/>
        <end position="52"/>
    </location>
</feature>
<feature type="region of interest" description="Disordered" evidence="1">
    <location>
        <begin position="1"/>
        <end position="53"/>
    </location>
</feature>
<evidence type="ECO:0000313" key="3">
    <source>
        <dbReference type="Proteomes" id="UP000277212"/>
    </source>
</evidence>
<dbReference type="Proteomes" id="UP000277212">
    <property type="component" value="Unassembled WGS sequence"/>
</dbReference>
<dbReference type="EMBL" id="NKUJ01000155">
    <property type="protein sequence ID" value="RMJ11807.1"/>
    <property type="molecule type" value="Genomic_DNA"/>
</dbReference>
<organism evidence="2 3">
    <name type="scientific">Fusarium kuroshium</name>
    <dbReference type="NCBI Taxonomy" id="2010991"/>
    <lineage>
        <taxon>Eukaryota</taxon>
        <taxon>Fungi</taxon>
        <taxon>Dikarya</taxon>
        <taxon>Ascomycota</taxon>
        <taxon>Pezizomycotina</taxon>
        <taxon>Sordariomycetes</taxon>
        <taxon>Hypocreomycetidae</taxon>
        <taxon>Hypocreales</taxon>
        <taxon>Nectriaceae</taxon>
        <taxon>Fusarium</taxon>
        <taxon>Fusarium solani species complex</taxon>
    </lineage>
</organism>
<evidence type="ECO:0000256" key="1">
    <source>
        <dbReference type="SAM" id="MobiDB-lite"/>
    </source>
</evidence>
<protein>
    <submittedName>
        <fullName evidence="2">Uncharacterized protein</fullName>
    </submittedName>
</protein>